<reference evidence="4 5" key="1">
    <citation type="submission" date="2016-10" db="EMBL/GenBank/DDBJ databases">
        <authorList>
            <person name="de Groot N.N."/>
        </authorList>
    </citation>
    <scope>NUCLEOTIDE SEQUENCE [LARGE SCALE GENOMIC DNA]</scope>
    <source>
        <strain evidence="4 5">DSM 2872</strain>
    </source>
</reference>
<dbReference type="EMBL" id="FNQG01000002">
    <property type="protein sequence ID" value="SDZ76408.1"/>
    <property type="molecule type" value="Genomic_DNA"/>
</dbReference>
<feature type="domain" description="Defence against restriction A C-terminal" evidence="2">
    <location>
        <begin position="338"/>
        <end position="392"/>
    </location>
</feature>
<protein>
    <submittedName>
        <fullName evidence="4">Antirestriction protein ArdC</fullName>
    </submittedName>
</protein>
<feature type="domain" description="Polyvalent protein metallopeptidase" evidence="3">
    <location>
        <begin position="180"/>
        <end position="312"/>
    </location>
</feature>
<evidence type="ECO:0000313" key="4">
    <source>
        <dbReference type="EMBL" id="SDZ76408.1"/>
    </source>
</evidence>
<dbReference type="AlphaFoldDB" id="A0A1H3VQN6"/>
<proteinExistence type="predicted"/>
<dbReference type="Pfam" id="PF18818">
    <property type="entry name" value="MPTase-PolyVal"/>
    <property type="match status" value="1"/>
</dbReference>
<dbReference type="GO" id="GO:0003697">
    <property type="term" value="F:single-stranded DNA binding"/>
    <property type="evidence" value="ECO:0007669"/>
    <property type="project" value="InterPro"/>
</dbReference>
<evidence type="ECO:0000259" key="2">
    <source>
        <dbReference type="Pfam" id="PF18789"/>
    </source>
</evidence>
<dbReference type="InterPro" id="IPR041501">
    <property type="entry name" value="DarA_C"/>
</dbReference>
<dbReference type="InterPro" id="IPR041459">
    <property type="entry name" value="MPTase-PolyVal"/>
</dbReference>
<dbReference type="OrthoDB" id="9792687at2"/>
<sequence length="422" mass="48128">MAWQSDKLKDAHKEMVEKIIADMEAGKVFFWDSEHFGRPPRNVSSEIKNGVETRRYHGKNNLILSVAAMQNGYTDSRWGTYEAIKKEGGQVKKGEKATLIELWIWDKPVRHKNSKTGKWETVYKKDDNGQYLLDFNGKKIPKTVHLDVPIVKGIPVFNAEQATGLPPEHEITINVADRQEKMERIIAGSEAPVYNDQTDRNYYTPAQDEIHVMKAEDFKHMSGYYATVIHEIAHSTGAEKRLNRDGIVKGDGFGSPSYAKEELVAEMSSLFVAQEFDLKFDDAHYENHAAYLQSWIAVLKDNPDELYKAAEQAEKAVTYIKEHMLDKKKGQAVAEEQGEYKYYLDQRPVDIGAVPNGFSRFDEEDKGGRYGAIYYKGKLTDKQVKDYELRPAVQEKAVVRKLTPKEKLAADLKEEKPVAMAR</sequence>
<dbReference type="Pfam" id="PF18789">
    <property type="entry name" value="DarA_C"/>
    <property type="match status" value="1"/>
</dbReference>
<dbReference type="InterPro" id="IPR013610">
    <property type="entry name" value="ArdC_N"/>
</dbReference>
<accession>A0A1H3VQN6</accession>
<dbReference type="RefSeq" id="WP_074670524.1">
    <property type="nucleotide sequence ID" value="NZ_FNQG01000002.1"/>
</dbReference>
<dbReference type="Proteomes" id="UP000183469">
    <property type="component" value="Unassembled WGS sequence"/>
</dbReference>
<evidence type="ECO:0000259" key="3">
    <source>
        <dbReference type="Pfam" id="PF18818"/>
    </source>
</evidence>
<dbReference type="Pfam" id="PF08401">
    <property type="entry name" value="ArdcN"/>
    <property type="match status" value="1"/>
</dbReference>
<evidence type="ECO:0000259" key="1">
    <source>
        <dbReference type="Pfam" id="PF08401"/>
    </source>
</evidence>
<organism evidence="4 5">
    <name type="scientific">Selenomonas ruminantium</name>
    <dbReference type="NCBI Taxonomy" id="971"/>
    <lineage>
        <taxon>Bacteria</taxon>
        <taxon>Bacillati</taxon>
        <taxon>Bacillota</taxon>
        <taxon>Negativicutes</taxon>
        <taxon>Selenomonadales</taxon>
        <taxon>Selenomonadaceae</taxon>
        <taxon>Selenomonas</taxon>
    </lineage>
</organism>
<name>A0A1H3VQN6_SELRU</name>
<evidence type="ECO:0000313" key="5">
    <source>
        <dbReference type="Proteomes" id="UP000183469"/>
    </source>
</evidence>
<gene>
    <name evidence="4" type="ORF">SAMN05660648_00434</name>
</gene>
<feature type="domain" description="N-terminal" evidence="1">
    <location>
        <begin position="9"/>
        <end position="155"/>
    </location>
</feature>